<organism evidence="2 3">
    <name type="scientific">Saitoella complicata (strain BCRC 22490 / CBS 7301 / JCM 7358 / NBRC 10748 / NRRL Y-17804)</name>
    <dbReference type="NCBI Taxonomy" id="698492"/>
    <lineage>
        <taxon>Eukaryota</taxon>
        <taxon>Fungi</taxon>
        <taxon>Dikarya</taxon>
        <taxon>Ascomycota</taxon>
        <taxon>Taphrinomycotina</taxon>
        <taxon>Taphrinomycotina incertae sedis</taxon>
        <taxon>Saitoella</taxon>
    </lineage>
</organism>
<gene>
    <name evidence="2" type="ORF">G7K_5223-t1</name>
</gene>
<dbReference type="PROSITE" id="PS51677">
    <property type="entry name" value="NODB"/>
    <property type="match status" value="1"/>
</dbReference>
<keyword evidence="3" id="KW-1185">Reference proteome</keyword>
<dbReference type="Pfam" id="PF01522">
    <property type="entry name" value="Polysacc_deac_1"/>
    <property type="match status" value="1"/>
</dbReference>
<dbReference type="AlphaFoldDB" id="A0A0E9NMK3"/>
<dbReference type="Gene3D" id="3.20.20.370">
    <property type="entry name" value="Glycoside hydrolase/deacetylase"/>
    <property type="match status" value="1"/>
</dbReference>
<proteinExistence type="predicted"/>
<dbReference type="STRING" id="698492.A0A0E9NMK3"/>
<evidence type="ECO:0000313" key="2">
    <source>
        <dbReference type="EMBL" id="GAO51112.1"/>
    </source>
</evidence>
<dbReference type="SUPFAM" id="SSF88713">
    <property type="entry name" value="Glycoside hydrolase/deacetylase"/>
    <property type="match status" value="1"/>
</dbReference>
<reference evidence="2 3" key="2">
    <citation type="journal article" date="2014" name="J. Gen. Appl. Microbiol.">
        <title>The early diverging ascomycetous budding yeast Saitoella complicata has three histone deacetylases belonging to the Clr6, Hos2, and Rpd3 lineages.</title>
        <authorList>
            <person name="Nishida H."/>
            <person name="Matsumoto T."/>
            <person name="Kondo S."/>
            <person name="Hamamoto M."/>
            <person name="Yoshikawa H."/>
        </authorList>
    </citation>
    <scope>NUCLEOTIDE SEQUENCE [LARGE SCALE GENOMIC DNA]</scope>
    <source>
        <strain evidence="2 3">NRRL Y-17804</strain>
    </source>
</reference>
<dbReference type="OrthoDB" id="9970124at2759"/>
<comment type="caution">
    <text evidence="2">The sequence shown here is derived from an EMBL/GenBank/DDBJ whole genome shotgun (WGS) entry which is preliminary data.</text>
</comment>
<dbReference type="GO" id="GO:0005975">
    <property type="term" value="P:carbohydrate metabolic process"/>
    <property type="evidence" value="ECO:0007669"/>
    <property type="project" value="InterPro"/>
</dbReference>
<evidence type="ECO:0000259" key="1">
    <source>
        <dbReference type="PROSITE" id="PS51677"/>
    </source>
</evidence>
<name>A0A0E9NMK3_SAICN</name>
<evidence type="ECO:0000313" key="3">
    <source>
        <dbReference type="Proteomes" id="UP000033140"/>
    </source>
</evidence>
<dbReference type="EMBL" id="BACD03000041">
    <property type="protein sequence ID" value="GAO51112.1"/>
    <property type="molecule type" value="Genomic_DNA"/>
</dbReference>
<protein>
    <recommendedName>
        <fullName evidence="1">NodB homology domain-containing protein</fullName>
    </recommendedName>
</protein>
<dbReference type="PANTHER" id="PTHR43123">
    <property type="entry name" value="POLYSACCHARIDE DEACETYLASE-RELATED"/>
    <property type="match status" value="1"/>
</dbReference>
<dbReference type="OMA" id="ESCFEYG"/>
<dbReference type="RefSeq" id="XP_019021477.1">
    <property type="nucleotide sequence ID" value="XM_019168052.1"/>
</dbReference>
<reference evidence="2 3" key="3">
    <citation type="journal article" date="2015" name="Genome Announc.">
        <title>Draft Genome Sequence of the Archiascomycetous Yeast Saitoella complicata.</title>
        <authorList>
            <person name="Yamauchi K."/>
            <person name="Kondo S."/>
            <person name="Hamamoto M."/>
            <person name="Takahashi Y."/>
            <person name="Ogura Y."/>
            <person name="Hayashi T."/>
            <person name="Nishida H."/>
        </authorList>
    </citation>
    <scope>NUCLEOTIDE SEQUENCE [LARGE SCALE GENOMIC DNA]</scope>
    <source>
        <strain evidence="2 3">NRRL Y-17804</strain>
    </source>
</reference>
<dbReference type="Proteomes" id="UP000033140">
    <property type="component" value="Unassembled WGS sequence"/>
</dbReference>
<feature type="domain" description="NodB homology" evidence="1">
    <location>
        <begin position="74"/>
        <end position="295"/>
    </location>
</feature>
<dbReference type="PANTHER" id="PTHR43123:SF1">
    <property type="entry name" value="POLYSACCHARIDE DEACETYLASE-RELATED"/>
    <property type="match status" value="1"/>
</dbReference>
<accession>A0A0E9NMK3</accession>
<dbReference type="InterPro" id="IPR002509">
    <property type="entry name" value="NODB_dom"/>
</dbReference>
<dbReference type="InterPro" id="IPR011330">
    <property type="entry name" value="Glyco_hydro/deAcase_b/a-brl"/>
</dbReference>
<dbReference type="GO" id="GO:0016810">
    <property type="term" value="F:hydrolase activity, acting on carbon-nitrogen (but not peptide) bonds"/>
    <property type="evidence" value="ECO:0007669"/>
    <property type="project" value="InterPro"/>
</dbReference>
<reference evidence="2 3" key="1">
    <citation type="journal article" date="2011" name="J. Gen. Appl. Microbiol.">
        <title>Draft genome sequencing of the enigmatic yeast Saitoella complicata.</title>
        <authorList>
            <person name="Nishida H."/>
            <person name="Hamamoto M."/>
            <person name="Sugiyama J."/>
        </authorList>
    </citation>
    <scope>NUCLEOTIDE SEQUENCE [LARGE SCALE GENOMIC DNA]</scope>
    <source>
        <strain evidence="2 3">NRRL Y-17804</strain>
    </source>
</reference>
<sequence length="312" mass="35352">MSSQLSGPPRDLIGYGPSPPSFTWPNNAKLCLSFVLNYEEGGENSLANGDPGSETYLTEIGVSPSNISVPRRRRDVESGYEYGARCGVWRILRLFEEFGWVFTCWAVGRAVELNPGVVRAMMEGGHEIASHHYRWIDYSALTEDQERDHVRKHLHAISAAGAPIPRGWYTGRFSSRSLAIVKEVYAEQGHDELLYSSDEYNDDLPYYTPHNDLIIPYTLDNNDMKFHCAPGFVTSSQFFEYLRDAFDALYAEGVAGRPKMMSVGLHCRIVGRAGRVGGLKRFMEYVSGKEGVWVAKREEIAEFWRREVPFEE</sequence>